<proteinExistence type="predicted"/>
<sequence length="265" mass="31942">MNISMLFSSCDKYDDAWVPFFTQLKRFWPEFDMPVYMSIESKTFQFEGFDIRCPLADGPVYKQWSERLLKLLEHIDTEYVLFTLDDFWLTAPVNNGIFERIYSYMENDKRMGFVCLKQEIIKGKSSARDIAASVDCEYPELWRCLKNKSFRITTQFGLWKRSYLIKILRTHESAWYFETRATWRSKFCWERVYDVKETVITYPIGGFLWGGQCYEDYKDLFDSELIKPCVEKRGFIHFGDHRDYPPTPKGFYYYFSIFRSILPKW</sequence>
<name>A0A415G0Y6_9BACE</name>
<dbReference type="InterPro" id="IPR029044">
    <property type="entry name" value="Nucleotide-diphossugar_trans"/>
</dbReference>
<evidence type="ECO:0008006" key="3">
    <source>
        <dbReference type="Google" id="ProtNLM"/>
    </source>
</evidence>
<evidence type="ECO:0000313" key="1">
    <source>
        <dbReference type="EMBL" id="RHK29392.1"/>
    </source>
</evidence>
<accession>A0A415G0Y6</accession>
<protein>
    <recommendedName>
        <fullName evidence="3">Glycosyl transferase</fullName>
    </recommendedName>
</protein>
<dbReference type="EMBL" id="QRNE01000006">
    <property type="protein sequence ID" value="RHK29392.1"/>
    <property type="molecule type" value="Genomic_DNA"/>
</dbReference>
<gene>
    <name evidence="1" type="ORF">DW075_02475</name>
</gene>
<reference evidence="1 2" key="1">
    <citation type="submission" date="2018-08" db="EMBL/GenBank/DDBJ databases">
        <title>A genome reference for cultivated species of the human gut microbiota.</title>
        <authorList>
            <person name="Zou Y."/>
            <person name="Xue W."/>
            <person name="Luo G."/>
        </authorList>
    </citation>
    <scope>NUCLEOTIDE SEQUENCE [LARGE SCALE GENOMIC DNA]</scope>
    <source>
        <strain evidence="1 2">AF46-11NS</strain>
    </source>
</reference>
<organism evidence="1 2">
    <name type="scientific">Bacteroides xylanisolvens</name>
    <dbReference type="NCBI Taxonomy" id="371601"/>
    <lineage>
        <taxon>Bacteria</taxon>
        <taxon>Pseudomonadati</taxon>
        <taxon>Bacteroidota</taxon>
        <taxon>Bacteroidia</taxon>
        <taxon>Bacteroidales</taxon>
        <taxon>Bacteroidaceae</taxon>
        <taxon>Bacteroides</taxon>
    </lineage>
</organism>
<dbReference type="AlphaFoldDB" id="A0A415G0Y6"/>
<evidence type="ECO:0000313" key="2">
    <source>
        <dbReference type="Proteomes" id="UP000285503"/>
    </source>
</evidence>
<dbReference type="SUPFAM" id="SSF53448">
    <property type="entry name" value="Nucleotide-diphospho-sugar transferases"/>
    <property type="match status" value="1"/>
</dbReference>
<dbReference type="RefSeq" id="WP_134993030.1">
    <property type="nucleotide sequence ID" value="NZ_JAHONF010000003.1"/>
</dbReference>
<comment type="caution">
    <text evidence="1">The sequence shown here is derived from an EMBL/GenBank/DDBJ whole genome shotgun (WGS) entry which is preliminary data.</text>
</comment>
<dbReference type="Proteomes" id="UP000285503">
    <property type="component" value="Unassembled WGS sequence"/>
</dbReference>